<feature type="compositionally biased region" description="Polar residues" evidence="1">
    <location>
        <begin position="47"/>
        <end position="56"/>
    </location>
</feature>
<dbReference type="EMBL" id="CABPRZ010000003">
    <property type="protein sequence ID" value="VVD77275.1"/>
    <property type="molecule type" value="Genomic_DNA"/>
</dbReference>
<evidence type="ECO:0000313" key="3">
    <source>
        <dbReference type="Proteomes" id="UP000414233"/>
    </source>
</evidence>
<protein>
    <submittedName>
        <fullName evidence="2">Uncharacterized protein</fullName>
    </submittedName>
</protein>
<gene>
    <name evidence="2" type="ORF">PTE30175_00876</name>
</gene>
<sequence length="166" mass="17155">MKKSLPAWVSLCFALPLTPGMPGIPGASDVCVVARTDGGTAAVASATVETGSSGSLQRVPAPSSPSHSPPGSPPLALAIVPPALPDWREVFFAYRAKSGAPPLVEGGMLQAMQSHLGVDAADGQTLIEPGNGLDVSYQMLWLRSFNPPSTDARLFITAPGYFGVHF</sequence>
<accession>A0A5E4SPC0</accession>
<proteinExistence type="predicted"/>
<dbReference type="AlphaFoldDB" id="A0A5E4SPC0"/>
<feature type="region of interest" description="Disordered" evidence="1">
    <location>
        <begin position="47"/>
        <end position="74"/>
    </location>
</feature>
<evidence type="ECO:0000256" key="1">
    <source>
        <dbReference type="SAM" id="MobiDB-lite"/>
    </source>
</evidence>
<reference evidence="2 3" key="1">
    <citation type="submission" date="2019-08" db="EMBL/GenBank/DDBJ databases">
        <authorList>
            <person name="Peeters C."/>
        </authorList>
    </citation>
    <scope>NUCLEOTIDE SEQUENCE [LARGE SCALE GENOMIC DNA]</scope>
    <source>
        <strain evidence="2 3">LMG 30175</strain>
    </source>
</reference>
<evidence type="ECO:0000313" key="2">
    <source>
        <dbReference type="EMBL" id="VVD77275.1"/>
    </source>
</evidence>
<organism evidence="2 3">
    <name type="scientific">Pandoraea terrae</name>
    <dbReference type="NCBI Taxonomy" id="1537710"/>
    <lineage>
        <taxon>Bacteria</taxon>
        <taxon>Pseudomonadati</taxon>
        <taxon>Pseudomonadota</taxon>
        <taxon>Betaproteobacteria</taxon>
        <taxon>Burkholderiales</taxon>
        <taxon>Burkholderiaceae</taxon>
        <taxon>Pandoraea</taxon>
    </lineage>
</organism>
<dbReference type="Proteomes" id="UP000414233">
    <property type="component" value="Unassembled WGS sequence"/>
</dbReference>
<name>A0A5E4SPC0_9BURK</name>
<keyword evidence="3" id="KW-1185">Reference proteome</keyword>
<dbReference type="RefSeq" id="WP_150695839.1">
    <property type="nucleotide sequence ID" value="NZ_CABPRZ010000003.1"/>
</dbReference>